<evidence type="ECO:0000256" key="1">
    <source>
        <dbReference type="SAM" id="Phobius"/>
    </source>
</evidence>
<keyword evidence="1" id="KW-0812">Transmembrane</keyword>
<evidence type="ECO:0000313" key="3">
    <source>
        <dbReference type="Proteomes" id="UP000287352"/>
    </source>
</evidence>
<dbReference type="AlphaFoldDB" id="A0A401ZX48"/>
<keyword evidence="1" id="KW-0472">Membrane</keyword>
<protein>
    <submittedName>
        <fullName evidence="2">Uncharacterized protein</fullName>
    </submittedName>
</protein>
<comment type="caution">
    <text evidence="2">The sequence shown here is derived from an EMBL/GenBank/DDBJ whole genome shotgun (WGS) entry which is preliminary data.</text>
</comment>
<dbReference type="RefSeq" id="WP_126579112.1">
    <property type="nucleotide sequence ID" value="NZ_BIFR01000001.1"/>
</dbReference>
<reference evidence="3" key="1">
    <citation type="submission" date="2018-12" db="EMBL/GenBank/DDBJ databases">
        <title>Tengunoibacter tsumagoiensis gen. nov., sp. nov., Dictyobacter kobayashii sp. nov., D. alpinus sp. nov., and D. joshuensis sp. nov. and description of Dictyobacteraceae fam. nov. within the order Ktedonobacterales isolated from Tengu-no-mugimeshi.</title>
        <authorList>
            <person name="Wang C.M."/>
            <person name="Zheng Y."/>
            <person name="Sakai Y."/>
            <person name="Toyoda A."/>
            <person name="Minakuchi Y."/>
            <person name="Abe K."/>
            <person name="Yokota A."/>
            <person name="Yabe S."/>
        </authorList>
    </citation>
    <scope>NUCLEOTIDE SEQUENCE [LARGE SCALE GENOMIC DNA]</scope>
    <source>
        <strain evidence="3">Uno3</strain>
    </source>
</reference>
<keyword evidence="3" id="KW-1185">Reference proteome</keyword>
<keyword evidence="1" id="KW-1133">Transmembrane helix</keyword>
<name>A0A401ZX48_9CHLR</name>
<evidence type="ECO:0000313" key="2">
    <source>
        <dbReference type="EMBL" id="GCE11394.1"/>
    </source>
</evidence>
<gene>
    <name evidence="2" type="ORF">KTT_12530</name>
</gene>
<proteinExistence type="predicted"/>
<accession>A0A401ZX48</accession>
<sequence length="84" mass="9355">MEIPTALSQAIVVSTLSVFLLAWMITFTWLAVRKEPESRRQRDDAFAAPLALAPITAKRPAVVIVQSHRTKSPAPEMVLEQSIR</sequence>
<organism evidence="2 3">
    <name type="scientific">Tengunoibacter tsumagoiensis</name>
    <dbReference type="NCBI Taxonomy" id="2014871"/>
    <lineage>
        <taxon>Bacteria</taxon>
        <taxon>Bacillati</taxon>
        <taxon>Chloroflexota</taxon>
        <taxon>Ktedonobacteria</taxon>
        <taxon>Ktedonobacterales</taxon>
        <taxon>Dictyobacteraceae</taxon>
        <taxon>Tengunoibacter</taxon>
    </lineage>
</organism>
<dbReference type="EMBL" id="BIFR01000001">
    <property type="protein sequence ID" value="GCE11394.1"/>
    <property type="molecule type" value="Genomic_DNA"/>
</dbReference>
<feature type="transmembrane region" description="Helical" evidence="1">
    <location>
        <begin position="6"/>
        <end position="32"/>
    </location>
</feature>
<dbReference type="Proteomes" id="UP000287352">
    <property type="component" value="Unassembled WGS sequence"/>
</dbReference>